<dbReference type="SMART" id="SM01252">
    <property type="entry name" value="KilA-N"/>
    <property type="match status" value="1"/>
</dbReference>
<dbReference type="InterPro" id="IPR036770">
    <property type="entry name" value="Ankyrin_rpt-contain_sf"/>
</dbReference>
<reference evidence="7 8" key="1">
    <citation type="journal article" date="2012" name="Proc. Natl. Acad. Sci. U.S.A.">
        <title>Comparative genomics of Ceriporiopsis subvermispora and Phanerochaete chrysosporium provide insight into selective ligninolysis.</title>
        <authorList>
            <person name="Fernandez-Fueyo E."/>
            <person name="Ruiz-Duenas F.J."/>
            <person name="Ferreira P."/>
            <person name="Floudas D."/>
            <person name="Hibbett D.S."/>
            <person name="Canessa P."/>
            <person name="Larrondo L.F."/>
            <person name="James T.Y."/>
            <person name="Seelenfreund D."/>
            <person name="Lobos S."/>
            <person name="Polanco R."/>
            <person name="Tello M."/>
            <person name="Honda Y."/>
            <person name="Watanabe T."/>
            <person name="Watanabe T."/>
            <person name="Ryu J.S."/>
            <person name="Kubicek C.P."/>
            <person name="Schmoll M."/>
            <person name="Gaskell J."/>
            <person name="Hammel K.E."/>
            <person name="St John F.J."/>
            <person name="Vanden Wymelenberg A."/>
            <person name="Sabat G."/>
            <person name="Splinter BonDurant S."/>
            <person name="Syed K."/>
            <person name="Yadav J.S."/>
            <person name="Doddapaneni H."/>
            <person name="Subramanian V."/>
            <person name="Lavin J.L."/>
            <person name="Oguiza J.A."/>
            <person name="Perez G."/>
            <person name="Pisabarro A.G."/>
            <person name="Ramirez L."/>
            <person name="Santoyo F."/>
            <person name="Master E."/>
            <person name="Coutinho P.M."/>
            <person name="Henrissat B."/>
            <person name="Lombard V."/>
            <person name="Magnuson J.K."/>
            <person name="Kuees U."/>
            <person name="Hori C."/>
            <person name="Igarashi K."/>
            <person name="Samejima M."/>
            <person name="Held B.W."/>
            <person name="Barry K.W."/>
            <person name="LaButti K.M."/>
            <person name="Lapidus A."/>
            <person name="Lindquist E.A."/>
            <person name="Lucas S.M."/>
            <person name="Riley R."/>
            <person name="Salamov A.A."/>
            <person name="Hoffmeister D."/>
            <person name="Schwenk D."/>
            <person name="Hadar Y."/>
            <person name="Yarden O."/>
            <person name="de Vries R.P."/>
            <person name="Wiebenga A."/>
            <person name="Stenlid J."/>
            <person name="Eastwood D."/>
            <person name="Grigoriev I.V."/>
            <person name="Berka R.M."/>
            <person name="Blanchette R.A."/>
            <person name="Kersten P."/>
            <person name="Martinez A.T."/>
            <person name="Vicuna R."/>
            <person name="Cullen D."/>
        </authorList>
    </citation>
    <scope>NUCLEOTIDE SEQUENCE [LARGE SCALE GENOMIC DNA]</scope>
    <source>
        <strain evidence="7 8">B</strain>
    </source>
</reference>
<feature type="repeat" description="ANK" evidence="3">
    <location>
        <begin position="507"/>
        <end position="539"/>
    </location>
</feature>
<feature type="repeat" description="ANK" evidence="3">
    <location>
        <begin position="387"/>
        <end position="419"/>
    </location>
</feature>
<dbReference type="Gene3D" id="3.10.260.10">
    <property type="entry name" value="Transcription regulator HTH, APSES-type DNA-binding domain"/>
    <property type="match status" value="1"/>
</dbReference>
<dbReference type="PROSITE" id="PS50297">
    <property type="entry name" value="ANK_REP_REGION"/>
    <property type="match status" value="2"/>
</dbReference>
<sequence>MQAPSRAPGQPAPVKIYNAVYSSVQVYECMVRGIAVMRRRADSYVNATQILKVAGVDKGRRTKILEKEILPGKHEVVQGGYGKYQGTWIPLERGRDIAIQYGVAPLLSPLFDFVPNANPLGGLPPGMPNVSGAGNYMGAGLAPPPIMPGSALRLLNQGRAQGLFTPSTSSAYPQSPFPNMPGVSPTPPPVGQFPLKRTRSDMEPESVAGSSSQLHMYPPSLAASPDIQMSERSRPPSTAPQPDSAGPSPAKRPRTEPSPMQVDGPPQASPTLPQAPPQAGPSGQQQLSPAAHLNGISRPASSQSGIPNGKLPESQQAPEQHSVKFASRPSMPRAMDPAAPARDTRRATIIATICKQDDPQPILHWLREIPPDNPGLQWDVDLVLDDQGHTALHLAASMARHSMVNALIAHGADVHRGNFNGETPLIRACLATHNADQQTFHLLVAALHLSIRTIDTSRRSVLHHIAATAGVKGRTAAARYYMDQIFVWIAQNQAGDFRSLVDLQDEHGDTALNIAARVGNRSLVRTLLDVGANRILPNKLGLRPGDFGVETEELGGGPRSEDILSSLRSGPSAPVLKSQDVLADITAMIQGLSSDFAAEIKTKQDALDVTQAHLRAATRELSEQRKQIQTWQGRVGELDQASQRIRNLEKATEDEDNFDWTGRTELDCSDAGAKAGPAFRLRGQASTMAGMGGSVDLSFNLDAEPTVPVSDSIPSLIRLRRLKMWHERMERLMEERLQRLQGASAEKEYICKKIVALCTGVPLDKVEEMLENLLVAVESEPTPTVDIGRLSGFLQRVRNGTM</sequence>
<dbReference type="SMART" id="SM00248">
    <property type="entry name" value="ANK"/>
    <property type="match status" value="2"/>
</dbReference>
<dbReference type="Pfam" id="PF04383">
    <property type="entry name" value="KilA-N"/>
    <property type="match status" value="1"/>
</dbReference>
<dbReference type="GO" id="GO:0003677">
    <property type="term" value="F:DNA binding"/>
    <property type="evidence" value="ECO:0007669"/>
    <property type="project" value="InterPro"/>
</dbReference>
<dbReference type="OrthoDB" id="6718656at2759"/>
<dbReference type="Proteomes" id="UP000016930">
    <property type="component" value="Unassembled WGS sequence"/>
</dbReference>
<dbReference type="Pfam" id="PF00023">
    <property type="entry name" value="Ank"/>
    <property type="match status" value="1"/>
</dbReference>
<dbReference type="SUPFAM" id="SSF54616">
    <property type="entry name" value="DNA-binding domain of Mlu1-box binding protein MBP1"/>
    <property type="match status" value="1"/>
</dbReference>
<keyword evidence="4" id="KW-0175">Coiled coil</keyword>
<dbReference type="InterPro" id="IPR051642">
    <property type="entry name" value="SWI6-like"/>
</dbReference>
<feature type="compositionally biased region" description="Low complexity" evidence="5">
    <location>
        <begin position="331"/>
        <end position="343"/>
    </location>
</feature>
<name>M2RKG8_CERS8</name>
<dbReference type="InterPro" id="IPR003163">
    <property type="entry name" value="Tscrpt_reg_HTH_APSES-type"/>
</dbReference>
<dbReference type="AlphaFoldDB" id="M2RKG8"/>
<dbReference type="Gene3D" id="1.25.40.20">
    <property type="entry name" value="Ankyrin repeat-containing domain"/>
    <property type="match status" value="1"/>
</dbReference>
<keyword evidence="8" id="KW-1185">Reference proteome</keyword>
<dbReference type="InterPro" id="IPR002110">
    <property type="entry name" value="Ankyrin_rpt"/>
</dbReference>
<evidence type="ECO:0000313" key="7">
    <source>
        <dbReference type="EMBL" id="EMD38942.1"/>
    </source>
</evidence>
<dbReference type="FunFam" id="3.10.260.10:FF:000001">
    <property type="entry name" value="APSES transcription factor (MbpA)"/>
    <property type="match status" value="1"/>
</dbReference>
<dbReference type="STRING" id="914234.M2RKG8"/>
<accession>M2RKG8</accession>
<feature type="compositionally biased region" description="Low complexity" evidence="5">
    <location>
        <begin position="280"/>
        <end position="289"/>
    </location>
</feature>
<dbReference type="PANTHER" id="PTHR43828">
    <property type="entry name" value="ASPARAGINASE"/>
    <property type="match status" value="1"/>
</dbReference>
<dbReference type="Pfam" id="PF12796">
    <property type="entry name" value="Ank_2"/>
    <property type="match status" value="1"/>
</dbReference>
<feature type="domain" description="HTH APSES-type" evidence="6">
    <location>
        <begin position="16"/>
        <end position="124"/>
    </location>
</feature>
<dbReference type="InterPro" id="IPR036887">
    <property type="entry name" value="HTH_APSES_sf"/>
</dbReference>
<dbReference type="SUPFAM" id="SSF48403">
    <property type="entry name" value="Ankyrin repeat"/>
    <property type="match status" value="1"/>
</dbReference>
<evidence type="ECO:0000256" key="4">
    <source>
        <dbReference type="SAM" id="Coils"/>
    </source>
</evidence>
<protein>
    <recommendedName>
        <fullName evidence="6">HTH APSES-type domain-containing protein</fullName>
    </recommendedName>
</protein>
<keyword evidence="2 3" id="KW-0040">ANK repeat</keyword>
<organism evidence="7 8">
    <name type="scientific">Ceriporiopsis subvermispora (strain B)</name>
    <name type="common">White-rot fungus</name>
    <name type="synonym">Gelatoporia subvermispora</name>
    <dbReference type="NCBI Taxonomy" id="914234"/>
    <lineage>
        <taxon>Eukaryota</taxon>
        <taxon>Fungi</taxon>
        <taxon>Dikarya</taxon>
        <taxon>Basidiomycota</taxon>
        <taxon>Agaricomycotina</taxon>
        <taxon>Agaricomycetes</taxon>
        <taxon>Polyporales</taxon>
        <taxon>Gelatoporiaceae</taxon>
        <taxon>Gelatoporia</taxon>
    </lineage>
</organism>
<dbReference type="PROSITE" id="PS51299">
    <property type="entry name" value="HTH_APSES"/>
    <property type="match status" value="1"/>
</dbReference>
<feature type="region of interest" description="Disordered" evidence="5">
    <location>
        <begin position="163"/>
        <end position="343"/>
    </location>
</feature>
<evidence type="ECO:0000256" key="2">
    <source>
        <dbReference type="ARBA" id="ARBA00023043"/>
    </source>
</evidence>
<dbReference type="EMBL" id="KB445794">
    <property type="protein sequence ID" value="EMD38942.1"/>
    <property type="molecule type" value="Genomic_DNA"/>
</dbReference>
<evidence type="ECO:0000256" key="3">
    <source>
        <dbReference type="PROSITE-ProRule" id="PRU00023"/>
    </source>
</evidence>
<gene>
    <name evidence="7" type="ORF">CERSUDRAFT_151720</name>
</gene>
<dbReference type="InterPro" id="IPR018004">
    <property type="entry name" value="KilA/APSES_HTH"/>
</dbReference>
<dbReference type="HOGENOM" id="CLU_009666_1_1_1"/>
<dbReference type="GO" id="GO:0033309">
    <property type="term" value="C:SBF transcription complex"/>
    <property type="evidence" value="ECO:0007669"/>
    <property type="project" value="TreeGrafter"/>
</dbReference>
<dbReference type="PANTHER" id="PTHR43828:SF3">
    <property type="entry name" value="CHROMO DOMAIN-CONTAINING PROTEIN"/>
    <property type="match status" value="1"/>
</dbReference>
<dbReference type="GO" id="GO:0001228">
    <property type="term" value="F:DNA-binding transcription activator activity, RNA polymerase II-specific"/>
    <property type="evidence" value="ECO:0007669"/>
    <property type="project" value="UniProtKB-ARBA"/>
</dbReference>
<evidence type="ECO:0000256" key="5">
    <source>
        <dbReference type="SAM" id="MobiDB-lite"/>
    </source>
</evidence>
<dbReference type="PROSITE" id="PS50088">
    <property type="entry name" value="ANK_REPEAT"/>
    <property type="match status" value="2"/>
</dbReference>
<keyword evidence="1" id="KW-0677">Repeat</keyword>
<evidence type="ECO:0000259" key="6">
    <source>
        <dbReference type="PROSITE" id="PS51299"/>
    </source>
</evidence>
<evidence type="ECO:0000256" key="1">
    <source>
        <dbReference type="ARBA" id="ARBA00022737"/>
    </source>
</evidence>
<feature type="coiled-coil region" evidence="4">
    <location>
        <begin position="607"/>
        <end position="634"/>
    </location>
</feature>
<proteinExistence type="predicted"/>
<dbReference type="GO" id="GO:0030907">
    <property type="term" value="C:MBF transcription complex"/>
    <property type="evidence" value="ECO:0007669"/>
    <property type="project" value="TreeGrafter"/>
</dbReference>
<feature type="compositionally biased region" description="Pro residues" evidence="5">
    <location>
        <begin position="175"/>
        <end position="191"/>
    </location>
</feature>
<evidence type="ECO:0000313" key="8">
    <source>
        <dbReference type="Proteomes" id="UP000016930"/>
    </source>
</evidence>
<feature type="compositionally biased region" description="Polar residues" evidence="5">
    <location>
        <begin position="164"/>
        <end position="173"/>
    </location>
</feature>